<evidence type="ECO:0000256" key="3">
    <source>
        <dbReference type="ARBA" id="ARBA00022553"/>
    </source>
</evidence>
<dbReference type="InterPro" id="IPR005467">
    <property type="entry name" value="His_kinase_dom"/>
</dbReference>
<dbReference type="SMART" id="SM00388">
    <property type="entry name" value="HisKA"/>
    <property type="match status" value="1"/>
</dbReference>
<evidence type="ECO:0000256" key="2">
    <source>
        <dbReference type="ARBA" id="ARBA00012438"/>
    </source>
</evidence>
<organism evidence="7 8">
    <name type="scientific">Pedobacter quisquiliarum</name>
    <dbReference type="NCBI Taxonomy" id="1834438"/>
    <lineage>
        <taxon>Bacteria</taxon>
        <taxon>Pseudomonadati</taxon>
        <taxon>Bacteroidota</taxon>
        <taxon>Sphingobacteriia</taxon>
        <taxon>Sphingobacteriales</taxon>
        <taxon>Sphingobacteriaceae</taxon>
        <taxon>Pedobacter</taxon>
    </lineage>
</organism>
<feature type="modified residue" description="4-aspartylphosphate" evidence="4">
    <location>
        <position position="57"/>
    </location>
</feature>
<dbReference type="InterPro" id="IPR003594">
    <property type="entry name" value="HATPase_dom"/>
</dbReference>
<dbReference type="Gene3D" id="3.30.565.10">
    <property type="entry name" value="Histidine kinase-like ATPase, C-terminal domain"/>
    <property type="match status" value="1"/>
</dbReference>
<keyword evidence="7" id="KW-0808">Transferase</keyword>
<dbReference type="InterPro" id="IPR003661">
    <property type="entry name" value="HisK_dim/P_dom"/>
</dbReference>
<dbReference type="SMART" id="SM00387">
    <property type="entry name" value="HATPase_c"/>
    <property type="match status" value="1"/>
</dbReference>
<keyword evidence="7" id="KW-0418">Kinase</keyword>
<dbReference type="Pfam" id="PF00072">
    <property type="entry name" value="Response_reg"/>
    <property type="match status" value="1"/>
</dbReference>
<comment type="catalytic activity">
    <reaction evidence="1">
        <text>ATP + protein L-histidine = ADP + protein N-phospho-L-histidine.</text>
        <dbReference type="EC" id="2.7.13.3"/>
    </reaction>
</comment>
<evidence type="ECO:0000256" key="1">
    <source>
        <dbReference type="ARBA" id="ARBA00000085"/>
    </source>
</evidence>
<comment type="caution">
    <text evidence="7">The sequence shown here is derived from an EMBL/GenBank/DDBJ whole genome shotgun (WGS) entry which is preliminary data.</text>
</comment>
<dbReference type="PROSITE" id="PS50110">
    <property type="entry name" value="RESPONSE_REGULATORY"/>
    <property type="match status" value="1"/>
</dbReference>
<dbReference type="InterPro" id="IPR011006">
    <property type="entry name" value="CheY-like_superfamily"/>
</dbReference>
<reference evidence="7" key="1">
    <citation type="journal article" date="2014" name="Int. J. Syst. Evol. Microbiol.">
        <title>Complete genome sequence of Corynebacterium casei LMG S-19264T (=DSM 44701T), isolated from a smear-ripened cheese.</title>
        <authorList>
            <consortium name="US DOE Joint Genome Institute (JGI-PGF)"/>
            <person name="Walter F."/>
            <person name="Albersmeier A."/>
            <person name="Kalinowski J."/>
            <person name="Ruckert C."/>
        </authorList>
    </citation>
    <scope>NUCLEOTIDE SEQUENCE</scope>
    <source>
        <strain evidence="7">CGMCC 1.15343</strain>
    </source>
</reference>
<dbReference type="GO" id="GO:0000155">
    <property type="term" value="F:phosphorelay sensor kinase activity"/>
    <property type="evidence" value="ECO:0007669"/>
    <property type="project" value="InterPro"/>
</dbReference>
<dbReference type="InterPro" id="IPR004358">
    <property type="entry name" value="Sig_transdc_His_kin-like_C"/>
</dbReference>
<dbReference type="PROSITE" id="PS50109">
    <property type="entry name" value="HIS_KIN"/>
    <property type="match status" value="1"/>
</dbReference>
<keyword evidence="8" id="KW-1185">Reference proteome</keyword>
<dbReference type="PRINTS" id="PR00344">
    <property type="entry name" value="BCTRLSENSOR"/>
</dbReference>
<dbReference type="Pfam" id="PF00512">
    <property type="entry name" value="HisKA"/>
    <property type="match status" value="1"/>
</dbReference>
<protein>
    <recommendedName>
        <fullName evidence="2">histidine kinase</fullName>
        <ecNumber evidence="2">2.7.13.3</ecNumber>
    </recommendedName>
</protein>
<evidence type="ECO:0000313" key="8">
    <source>
        <dbReference type="Proteomes" id="UP000651668"/>
    </source>
</evidence>
<dbReference type="Pfam" id="PF02518">
    <property type="entry name" value="HATPase_c"/>
    <property type="match status" value="1"/>
</dbReference>
<dbReference type="SMART" id="SM00448">
    <property type="entry name" value="REC"/>
    <property type="match status" value="1"/>
</dbReference>
<proteinExistence type="predicted"/>
<dbReference type="Gene3D" id="1.10.287.130">
    <property type="match status" value="1"/>
</dbReference>
<feature type="domain" description="Response regulatory" evidence="6">
    <location>
        <begin position="7"/>
        <end position="125"/>
    </location>
</feature>
<accession>A0A916ULL7</accession>
<name>A0A916ULL7_9SPHI</name>
<dbReference type="EMBL" id="BMIL01000016">
    <property type="protein sequence ID" value="GGC76257.1"/>
    <property type="molecule type" value="Genomic_DNA"/>
</dbReference>
<dbReference type="PANTHER" id="PTHR43547:SF2">
    <property type="entry name" value="HYBRID SIGNAL TRANSDUCTION HISTIDINE KINASE C"/>
    <property type="match status" value="1"/>
</dbReference>
<gene>
    <name evidence="7" type="ORF">GCM10011387_32540</name>
</gene>
<feature type="domain" description="Histidine kinase" evidence="5">
    <location>
        <begin position="154"/>
        <end position="366"/>
    </location>
</feature>
<evidence type="ECO:0000259" key="5">
    <source>
        <dbReference type="PROSITE" id="PS50109"/>
    </source>
</evidence>
<dbReference type="InterPro" id="IPR036890">
    <property type="entry name" value="HATPase_C_sf"/>
</dbReference>
<dbReference type="SUPFAM" id="SSF52172">
    <property type="entry name" value="CheY-like"/>
    <property type="match status" value="1"/>
</dbReference>
<dbReference type="SUPFAM" id="SSF55874">
    <property type="entry name" value="ATPase domain of HSP90 chaperone/DNA topoisomerase II/histidine kinase"/>
    <property type="match status" value="1"/>
</dbReference>
<dbReference type="CDD" id="cd00082">
    <property type="entry name" value="HisKA"/>
    <property type="match status" value="1"/>
</dbReference>
<sequence>MSTRKFPILLVDDIPANLEALEGMLQSENRTFLKAGSGTEALNLVMKNKDIGLILLDVQMPDMDGFEVAHYVKSYKPSSLIPIIFVTAISKEEKFIMKGYDRGAVDYLFKPLNVDITRSKVEVFEKLYFYQRLLLDSLAEKEQVNSKLQQFTNIVAHDLKSPLTGMISLVELLLEDERLLVFDGIPEYLNMLSDAAMQSSKMIDHLLQESKVANDKVTLDLVDTGSLVSEVVKLLFTTRPAETIIHETLPIFHTNRIKLQHVFHNLISNAIKYNDKQTMKIEIGSLEKERYYEFFVKDNGRGIKEEDCKRIFELFETAGPSTGIETSTGVGLNIAKMYVEQQDGKIWVNSSPGIGSTFYFEWKKTSSE</sequence>
<dbReference type="SUPFAM" id="SSF47384">
    <property type="entry name" value="Homodimeric domain of signal transducing histidine kinase"/>
    <property type="match status" value="1"/>
</dbReference>
<evidence type="ECO:0000259" key="6">
    <source>
        <dbReference type="PROSITE" id="PS50110"/>
    </source>
</evidence>
<dbReference type="InterPro" id="IPR001789">
    <property type="entry name" value="Sig_transdc_resp-reg_receiver"/>
</dbReference>
<keyword evidence="3 4" id="KW-0597">Phosphoprotein</keyword>
<dbReference type="PANTHER" id="PTHR43547">
    <property type="entry name" value="TWO-COMPONENT HISTIDINE KINASE"/>
    <property type="match status" value="1"/>
</dbReference>
<dbReference type="EC" id="2.7.13.3" evidence="2"/>
<dbReference type="Proteomes" id="UP000651668">
    <property type="component" value="Unassembled WGS sequence"/>
</dbReference>
<dbReference type="RefSeq" id="WP_188628000.1">
    <property type="nucleotide sequence ID" value="NZ_BMIL01000016.1"/>
</dbReference>
<evidence type="ECO:0000256" key="4">
    <source>
        <dbReference type="PROSITE-ProRule" id="PRU00169"/>
    </source>
</evidence>
<dbReference type="Gene3D" id="3.40.50.2300">
    <property type="match status" value="1"/>
</dbReference>
<dbReference type="CDD" id="cd00075">
    <property type="entry name" value="HATPase"/>
    <property type="match status" value="1"/>
</dbReference>
<dbReference type="InterPro" id="IPR036097">
    <property type="entry name" value="HisK_dim/P_sf"/>
</dbReference>
<dbReference type="AlphaFoldDB" id="A0A916ULL7"/>
<evidence type="ECO:0000313" key="7">
    <source>
        <dbReference type="EMBL" id="GGC76257.1"/>
    </source>
</evidence>
<reference evidence="7" key="2">
    <citation type="submission" date="2020-09" db="EMBL/GenBank/DDBJ databases">
        <authorList>
            <person name="Sun Q."/>
            <person name="Zhou Y."/>
        </authorList>
    </citation>
    <scope>NUCLEOTIDE SEQUENCE</scope>
    <source>
        <strain evidence="7">CGMCC 1.15343</strain>
    </source>
</reference>